<dbReference type="AlphaFoldDB" id="A0AAN0MAS7"/>
<dbReference type="RefSeq" id="WP_342077003.1">
    <property type="nucleotide sequence ID" value="NZ_CP151767.2"/>
</dbReference>
<dbReference type="Pfam" id="PF20112">
    <property type="entry name" value="DUF6502"/>
    <property type="match status" value="1"/>
</dbReference>
<dbReference type="Proteomes" id="UP001470809">
    <property type="component" value="Chromosome"/>
</dbReference>
<keyword evidence="2" id="KW-1185">Reference proteome</keyword>
<evidence type="ECO:0000313" key="2">
    <source>
        <dbReference type="Proteomes" id="UP001470809"/>
    </source>
</evidence>
<proteinExistence type="predicted"/>
<evidence type="ECO:0000313" key="1">
    <source>
        <dbReference type="EMBL" id="WZU67693.1"/>
    </source>
</evidence>
<organism evidence="1 2">
    <name type="scientific">Yoonia rhodophyticola</name>
    <dbReference type="NCBI Taxonomy" id="3137370"/>
    <lineage>
        <taxon>Bacteria</taxon>
        <taxon>Pseudomonadati</taxon>
        <taxon>Pseudomonadota</taxon>
        <taxon>Alphaproteobacteria</taxon>
        <taxon>Rhodobacterales</taxon>
        <taxon>Paracoccaceae</taxon>
        <taxon>Yoonia</taxon>
    </lineage>
</organism>
<dbReference type="InterPro" id="IPR045445">
    <property type="entry name" value="DUF6502"/>
</dbReference>
<gene>
    <name evidence="1" type="ORF">AABB31_22745</name>
</gene>
<dbReference type="KEGG" id="yrh:AABB31_22745"/>
<reference evidence="1" key="1">
    <citation type="submission" date="2024-08" db="EMBL/GenBank/DDBJ databases">
        <title>Phylogenomic analyses of a clade within the roseobacter group suggest taxonomic reassignments of species of the genera Aestuariivita, Citreicella, Loktanella, Nautella, Pelagibaca, Ruegeria, Thalassobius, Thiobacimonas and Tropicibacter, and the proposal o.</title>
        <authorList>
            <person name="Jeon C.O."/>
        </authorList>
    </citation>
    <scope>NUCLEOTIDE SEQUENCE</scope>
    <source>
        <strain evidence="1">SS1-5</strain>
    </source>
</reference>
<sequence length="265" mass="29539">MRLILRPIARLMIANNLPLSRFVELAKRALIEEALAQQQSATNSYVSLKTGVHRKDVKRLREMDDWDSDPSSVATPIASILTCWTQDPAFCQTQGQARPLRRRRDGENAGFEDLVRRAKVDVPAATILQELVDQKLVRTNEDEQILLISDTYIPTMGAAVLEAFQATVTDHVSVAVDNAISDDPADKAFDRVLRYSHLSQASVEELDAASRAAALDYLNKLNSLAHDLQTRDAESEPQETGRFVTGVYIVPKHPQPVPSQKEKQI</sequence>
<dbReference type="EMBL" id="CP151767">
    <property type="protein sequence ID" value="WZU67693.1"/>
    <property type="molecule type" value="Genomic_DNA"/>
</dbReference>
<protein>
    <submittedName>
        <fullName evidence="1">DUF6502 family protein</fullName>
    </submittedName>
</protein>
<accession>A0AAN0MAS7</accession>
<name>A0AAN0MAS7_9RHOB</name>